<feature type="region of interest" description="Disordered" evidence="1">
    <location>
        <begin position="46"/>
        <end position="72"/>
    </location>
</feature>
<gene>
    <name evidence="2" type="ORF">SAMEA2275694_04511</name>
</gene>
<evidence type="ECO:0000313" key="2">
    <source>
        <dbReference type="EMBL" id="SHY00251.1"/>
    </source>
</evidence>
<sequence>MVRELGIRVVDDRLENLSVELGKDRPERFGLVYHLTHGLLEQPMLDDPLDSAKHPEVPFGSRTPGFFGKPNI</sequence>
<comment type="caution">
    <text evidence="2">The sequence shown here is derived from an EMBL/GenBank/DDBJ whole genome shotgun (WGS) entry which is preliminary data.</text>
</comment>
<evidence type="ECO:0000256" key="1">
    <source>
        <dbReference type="SAM" id="MobiDB-lite"/>
    </source>
</evidence>
<protein>
    <submittedName>
        <fullName evidence="2">Uncharacterized protein</fullName>
    </submittedName>
</protein>
<proteinExistence type="predicted"/>
<name>A0A9Q7SIC3_9MYCO</name>
<reference evidence="2 3" key="1">
    <citation type="submission" date="2016-11" db="EMBL/GenBank/DDBJ databases">
        <authorList>
            <consortium name="Pathogen Informatics"/>
        </authorList>
    </citation>
    <scope>NUCLEOTIDE SEQUENCE [LARGE SCALE GENOMIC DNA]</scope>
    <source>
        <strain evidence="2 3">968</strain>
    </source>
</reference>
<accession>A0A9Q7SIC3</accession>
<evidence type="ECO:0000313" key="3">
    <source>
        <dbReference type="Proteomes" id="UP000185183"/>
    </source>
</evidence>
<dbReference type="EMBL" id="FSFA01000007">
    <property type="protein sequence ID" value="SHY00251.1"/>
    <property type="molecule type" value="Genomic_DNA"/>
</dbReference>
<dbReference type="AlphaFoldDB" id="A0A9Q7SIC3"/>
<organism evidence="2 3">
    <name type="scientific">Mycobacteroides abscessus subsp. bolletii</name>
    <dbReference type="NCBI Taxonomy" id="319705"/>
    <lineage>
        <taxon>Bacteria</taxon>
        <taxon>Bacillati</taxon>
        <taxon>Actinomycetota</taxon>
        <taxon>Actinomycetes</taxon>
        <taxon>Mycobacteriales</taxon>
        <taxon>Mycobacteriaceae</taxon>
        <taxon>Mycobacteroides</taxon>
        <taxon>Mycobacteroides abscessus</taxon>
    </lineage>
</organism>
<dbReference type="Proteomes" id="UP000185183">
    <property type="component" value="Unassembled WGS sequence"/>
</dbReference>